<keyword evidence="2" id="KW-0297">G-protein coupled receptor</keyword>
<sequence>MAEGMSEEQQTGKVFDSNYIVHHSTEFFSEYHITLHPRAKLDGIGESEGGGWVGQGRWKANFSVDCVALNLDYVPPAQLREELLSYCTPLVNLRGLFEPTAMLFGIPGNIVCISACLKMVPLRPASVLLALVAVGDLCTIIAGLLPMEGNYYLTKDRSLHYFWFHSIFAVVSAFPHYTLAALSVERASIAWRPALSCRLVGVLGATAIGITVGTFSVLAVPFVAEAAASSFIGTHEFQMEILVVMSIAPGLVIVAFSLLTAVGLCINADDDENESLASQMSIVMAAHPANPASTQLYDKQEIAAAGNVQEDASVDELLKENPARRITNESALSTMKRTQSILSVLPDEEPKLVPTKASASSTGVDGNSVPLAAGSRHTVNPAVPCALLPEHSSLTRMSLLASLTFFLMVWPLTAVTLAYHGARGPDKSQPVDNPLLMLRLLFLYELFAWVSTLQNSIKFYVYVLGVPRFRKHFVFMMNRHTKGLGVSHGTRQSRSISTNLSLSRLSHTVWTNRAPQRDVSTSPMTDATPMTISCVTGYSTESS</sequence>
<dbReference type="Proteomes" id="UP001283361">
    <property type="component" value="Unassembled WGS sequence"/>
</dbReference>
<dbReference type="PANTHER" id="PTHR24243:SF230">
    <property type="entry name" value="G-PROTEIN COUPLED RECEPTORS FAMILY 1 PROFILE DOMAIN-CONTAINING PROTEIN"/>
    <property type="match status" value="1"/>
</dbReference>
<evidence type="ECO:0000256" key="3">
    <source>
        <dbReference type="ARBA" id="ARBA00023170"/>
    </source>
</evidence>
<feature type="transmembrane region" description="Helical" evidence="5">
    <location>
        <begin position="199"/>
        <end position="221"/>
    </location>
</feature>
<dbReference type="AlphaFoldDB" id="A0AAE1B1M5"/>
<feature type="transmembrane region" description="Helical" evidence="5">
    <location>
        <begin position="399"/>
        <end position="421"/>
    </location>
</feature>
<feature type="transmembrane region" description="Helical" evidence="5">
    <location>
        <begin position="441"/>
        <end position="463"/>
    </location>
</feature>
<evidence type="ECO:0000256" key="4">
    <source>
        <dbReference type="ARBA" id="ARBA00023224"/>
    </source>
</evidence>
<evidence type="ECO:0008006" key="8">
    <source>
        <dbReference type="Google" id="ProtNLM"/>
    </source>
</evidence>
<comment type="subcellular location">
    <subcellularLocation>
        <location evidence="1">Membrane</location>
        <topology evidence="1">Multi-pass membrane protein</topology>
    </subcellularLocation>
</comment>
<keyword evidence="5" id="KW-0472">Membrane</keyword>
<dbReference type="EMBL" id="JAWDGP010000735">
    <property type="protein sequence ID" value="KAK3797928.1"/>
    <property type="molecule type" value="Genomic_DNA"/>
</dbReference>
<keyword evidence="7" id="KW-1185">Reference proteome</keyword>
<dbReference type="PANTHER" id="PTHR24243">
    <property type="entry name" value="G-PROTEIN COUPLED RECEPTOR"/>
    <property type="match status" value="1"/>
</dbReference>
<reference evidence="6" key="1">
    <citation type="journal article" date="2023" name="G3 (Bethesda)">
        <title>A reference genome for the long-term kleptoplast-retaining sea slug Elysia crispata morphotype clarki.</title>
        <authorList>
            <person name="Eastman K.E."/>
            <person name="Pendleton A.L."/>
            <person name="Shaikh M.A."/>
            <person name="Suttiyut T."/>
            <person name="Ogas R."/>
            <person name="Tomko P."/>
            <person name="Gavelis G."/>
            <person name="Widhalm J.R."/>
            <person name="Wisecaver J.H."/>
        </authorList>
    </citation>
    <scope>NUCLEOTIDE SEQUENCE</scope>
    <source>
        <strain evidence="6">ECLA1</strain>
    </source>
</reference>
<evidence type="ECO:0000256" key="5">
    <source>
        <dbReference type="SAM" id="Phobius"/>
    </source>
</evidence>
<evidence type="ECO:0000313" key="6">
    <source>
        <dbReference type="EMBL" id="KAK3797928.1"/>
    </source>
</evidence>
<evidence type="ECO:0000313" key="7">
    <source>
        <dbReference type="Proteomes" id="UP001283361"/>
    </source>
</evidence>
<dbReference type="Gene3D" id="1.20.1070.10">
    <property type="entry name" value="Rhodopsin 7-helix transmembrane proteins"/>
    <property type="match status" value="1"/>
</dbReference>
<evidence type="ECO:0000256" key="2">
    <source>
        <dbReference type="ARBA" id="ARBA00023040"/>
    </source>
</evidence>
<keyword evidence="4" id="KW-0807">Transducer</keyword>
<gene>
    <name evidence="6" type="ORF">RRG08_014006</name>
</gene>
<accession>A0AAE1B1M5</accession>
<comment type="caution">
    <text evidence="6">The sequence shown here is derived from an EMBL/GenBank/DDBJ whole genome shotgun (WGS) entry which is preliminary data.</text>
</comment>
<keyword evidence="3" id="KW-0675">Receptor</keyword>
<proteinExistence type="predicted"/>
<feature type="transmembrane region" description="Helical" evidence="5">
    <location>
        <begin position="159"/>
        <end position="179"/>
    </location>
</feature>
<protein>
    <recommendedName>
        <fullName evidence="8">G-protein coupled receptors family 1 profile domain-containing protein</fullName>
    </recommendedName>
</protein>
<name>A0AAE1B1M5_9GAST</name>
<evidence type="ECO:0000256" key="1">
    <source>
        <dbReference type="ARBA" id="ARBA00004141"/>
    </source>
</evidence>
<feature type="transmembrane region" description="Helical" evidence="5">
    <location>
        <begin position="241"/>
        <end position="266"/>
    </location>
</feature>
<dbReference type="SUPFAM" id="SSF81321">
    <property type="entry name" value="Family A G protein-coupled receptor-like"/>
    <property type="match status" value="1"/>
</dbReference>
<keyword evidence="5" id="KW-1133">Transmembrane helix</keyword>
<dbReference type="GO" id="GO:0005886">
    <property type="term" value="C:plasma membrane"/>
    <property type="evidence" value="ECO:0007669"/>
    <property type="project" value="TreeGrafter"/>
</dbReference>
<feature type="transmembrane region" description="Helical" evidence="5">
    <location>
        <begin position="127"/>
        <end position="147"/>
    </location>
</feature>
<keyword evidence="5" id="KW-0812">Transmembrane</keyword>
<organism evidence="6 7">
    <name type="scientific">Elysia crispata</name>
    <name type="common">lettuce slug</name>
    <dbReference type="NCBI Taxonomy" id="231223"/>
    <lineage>
        <taxon>Eukaryota</taxon>
        <taxon>Metazoa</taxon>
        <taxon>Spiralia</taxon>
        <taxon>Lophotrochozoa</taxon>
        <taxon>Mollusca</taxon>
        <taxon>Gastropoda</taxon>
        <taxon>Heterobranchia</taxon>
        <taxon>Euthyneura</taxon>
        <taxon>Panpulmonata</taxon>
        <taxon>Sacoglossa</taxon>
        <taxon>Placobranchoidea</taxon>
        <taxon>Plakobranchidae</taxon>
        <taxon>Elysia</taxon>
    </lineage>
</organism>
<dbReference type="GO" id="GO:0004930">
    <property type="term" value="F:G protein-coupled receptor activity"/>
    <property type="evidence" value="ECO:0007669"/>
    <property type="project" value="UniProtKB-KW"/>
</dbReference>